<dbReference type="CDD" id="cd16936">
    <property type="entry name" value="HATPase_RsbW-like"/>
    <property type="match status" value="1"/>
</dbReference>
<dbReference type="SUPFAM" id="SSF81606">
    <property type="entry name" value="PP2C-like"/>
    <property type="match status" value="1"/>
</dbReference>
<dbReference type="Gene3D" id="3.40.50.2300">
    <property type="match status" value="1"/>
</dbReference>
<dbReference type="SUPFAM" id="SSF52172">
    <property type="entry name" value="CheY-like"/>
    <property type="match status" value="1"/>
</dbReference>
<evidence type="ECO:0000256" key="3">
    <source>
        <dbReference type="ARBA" id="ARBA00012438"/>
    </source>
</evidence>
<dbReference type="KEGG" id="kphy:AOZ06_30410"/>
<evidence type="ECO:0000256" key="8">
    <source>
        <dbReference type="PROSITE-ProRule" id="PRU00169"/>
    </source>
</evidence>
<evidence type="ECO:0000313" key="12">
    <source>
        <dbReference type="EMBL" id="ALG10637.1"/>
    </source>
</evidence>
<dbReference type="Gene3D" id="3.30.450.20">
    <property type="entry name" value="PAS domain"/>
    <property type="match status" value="1"/>
</dbReference>
<dbReference type="GO" id="GO:0000155">
    <property type="term" value="F:phosphorelay sensor kinase activity"/>
    <property type="evidence" value="ECO:0007669"/>
    <property type="project" value="InterPro"/>
</dbReference>
<evidence type="ECO:0000313" key="13">
    <source>
        <dbReference type="Proteomes" id="UP000063699"/>
    </source>
</evidence>
<dbReference type="PROSITE" id="PS50109">
    <property type="entry name" value="HIS_KIN"/>
    <property type="match status" value="1"/>
</dbReference>
<dbReference type="Gene3D" id="3.30.450.40">
    <property type="match status" value="1"/>
</dbReference>
<dbReference type="PRINTS" id="PR00344">
    <property type="entry name" value="BCTRLSENSOR"/>
</dbReference>
<dbReference type="PANTHER" id="PTHR43547:SF2">
    <property type="entry name" value="HYBRID SIGNAL TRANSDUCTION HISTIDINE KINASE C"/>
    <property type="match status" value="1"/>
</dbReference>
<evidence type="ECO:0000256" key="1">
    <source>
        <dbReference type="ARBA" id="ARBA00000085"/>
    </source>
</evidence>
<dbReference type="PROSITE" id="PS50110">
    <property type="entry name" value="RESPONSE_REGULATORY"/>
    <property type="match status" value="1"/>
</dbReference>
<keyword evidence="13" id="KW-1185">Reference proteome</keyword>
<dbReference type="InterPro" id="IPR036097">
    <property type="entry name" value="HisK_dim/P_sf"/>
</dbReference>
<dbReference type="Proteomes" id="UP000063699">
    <property type="component" value="Chromosome"/>
</dbReference>
<organism evidence="12 13">
    <name type="scientific">Kibdelosporangium phytohabitans</name>
    <dbReference type="NCBI Taxonomy" id="860235"/>
    <lineage>
        <taxon>Bacteria</taxon>
        <taxon>Bacillati</taxon>
        <taxon>Actinomycetota</taxon>
        <taxon>Actinomycetes</taxon>
        <taxon>Pseudonocardiales</taxon>
        <taxon>Pseudonocardiaceae</taxon>
        <taxon>Kibdelosporangium</taxon>
    </lineage>
</organism>
<dbReference type="InterPro" id="IPR003661">
    <property type="entry name" value="HisK_dim/P_dom"/>
</dbReference>
<dbReference type="SUPFAM" id="SSF55874">
    <property type="entry name" value="ATPase domain of HSP90 chaperone/DNA topoisomerase II/histidine kinase"/>
    <property type="match status" value="2"/>
</dbReference>
<dbReference type="EMBL" id="CP012752">
    <property type="protein sequence ID" value="ALG10637.1"/>
    <property type="molecule type" value="Genomic_DNA"/>
</dbReference>
<feature type="compositionally biased region" description="Polar residues" evidence="9">
    <location>
        <begin position="1233"/>
        <end position="1244"/>
    </location>
</feature>
<evidence type="ECO:0000256" key="2">
    <source>
        <dbReference type="ARBA" id="ARBA00004236"/>
    </source>
</evidence>
<dbReference type="InterPro" id="IPR011006">
    <property type="entry name" value="CheY-like_superfamily"/>
</dbReference>
<evidence type="ECO:0000259" key="10">
    <source>
        <dbReference type="PROSITE" id="PS50109"/>
    </source>
</evidence>
<feature type="region of interest" description="Disordered" evidence="9">
    <location>
        <begin position="1233"/>
        <end position="1254"/>
    </location>
</feature>
<dbReference type="OrthoDB" id="163538at2"/>
<gene>
    <name evidence="12" type="ORF">AOZ06_30410</name>
</gene>
<evidence type="ECO:0000256" key="6">
    <source>
        <dbReference type="ARBA" id="ARBA00022777"/>
    </source>
</evidence>
<keyword evidence="5" id="KW-0808">Transferase</keyword>
<evidence type="ECO:0000256" key="7">
    <source>
        <dbReference type="ARBA" id="ARBA00023012"/>
    </source>
</evidence>
<dbReference type="SUPFAM" id="SSF55781">
    <property type="entry name" value="GAF domain-like"/>
    <property type="match status" value="1"/>
</dbReference>
<evidence type="ECO:0000259" key="11">
    <source>
        <dbReference type="PROSITE" id="PS50110"/>
    </source>
</evidence>
<evidence type="ECO:0000256" key="9">
    <source>
        <dbReference type="SAM" id="MobiDB-lite"/>
    </source>
</evidence>
<dbReference type="InterPro" id="IPR036457">
    <property type="entry name" value="PPM-type-like_dom_sf"/>
</dbReference>
<dbReference type="CDD" id="cd16922">
    <property type="entry name" value="HATPase_EvgS-ArcB-TorS-like"/>
    <property type="match status" value="1"/>
</dbReference>
<sequence>MDIQLGGRVAKDSAIPPDLAAAVALGGKTGEQFAAYDWASHPLGPVDSWPAETRSLVAVALTSRFPIVLWLGAEDLYLVYNDAYLPVLGEKHPAALGMPGQEVWWDIWDSIGPMLGGVVASGQSTWSDDLLLPVVTAGQPRERYFTFSYSPIITSSGAVDGVFCAVTETTERVLGQRRLSILNDFGAALMETRTVDDAVHAAIGACATQDRDLPLVAVYVEDPDSKTARLRASTPLVNGLMPSSLEALAPASATGSAVNVVADLQELVPSLPTVFPAGCPEQALILPINEATEAMARGALVVGVNPRQPLDNQYRGFCRLLADQLSAAFATAGSYQRERERADFLAELDRAKTTFLTNVSHEFRTPMTLLLGPLDDAIADSHDNPVQTERLDTARRNAQRLLRLVNSLLDFSRAEAGRSTAATVLVDVGTLTAQITSSFAELCQRAGIELIVACDPVVAAVDLGMWETIVLNLLSNAVKFTFTGSITVAVAKTGADTVSVTVGDTGSGIAAADLGRLFDRFYRAGNTRGRSVEGSGIGLSLVRELVELHDGTIEVDSELDVGTTVTIRLPVTAAQEQDVIVTPRPSDNNPFVAEAMQWLGTDLSTSLAPHQRTAGERRPLVLIADDNADMRRHIDRILSARWDTVVFGDGATALHGARRHRPDVIVTDVMMPALDGFGLVSAIRADPATAAIPVLMLSARAGQEATGEGFSSGADDYLAKPFSSHELVNRVAARISGAERERAERERNQVHTNRARFTARLGTAESIEDILTAFIRSPGTSLGADTVAIATTDIGSEQIRIHYAGTLPTELRDRYHTVAADAPLPWTDVIGTGQSLIIADTADADPRYEAIVRDWAGSVGAAAIYPLKDSTGTVHGSLALLWSAPRVFEPIHLNILATLSARTYQALDRVRAMQREHQIATDFQDHLLDLDRRSTTTVVAAHYEPTAEAMRVGGDWYLVAPLDDPGRVGVSVGDVVGHGLPAATVMSKLRSALTAAALTVAEPHAVLELVQRYAMAVPGATCSTVAYAVVDTNNHTISYACAGHPYPLVVTPTGATRYLEQGRRPPLAAVNFTNATPAELADFPPGSLLILYTDGLIERHGESLDEGFDRLAAAASRCRNLASGLVCAELLKELVPPGGFSDDVAILALRPAGVTSDSFVSAIPASGASTPSLRHRFRAWLADLGLPDMLVHDILLAVGEAVSNAIEHGSGSDAHKNIFVEAFADEHTISTTVSDTGRWSSDSSASHREAQRGRGLTLINGLSDRVATVRTSRGTHVTMHHSRLAAPEPMPITGAAR</sequence>
<dbReference type="Gene3D" id="3.60.40.10">
    <property type="entry name" value="PPM-type phosphatase domain"/>
    <property type="match status" value="1"/>
</dbReference>
<feature type="domain" description="Response regulatory" evidence="11">
    <location>
        <begin position="620"/>
        <end position="735"/>
    </location>
</feature>
<dbReference type="Pfam" id="PF02518">
    <property type="entry name" value="HATPase_c"/>
    <property type="match status" value="1"/>
</dbReference>
<dbReference type="SMART" id="SM00331">
    <property type="entry name" value="PP2C_SIG"/>
    <property type="match status" value="1"/>
</dbReference>
<proteinExistence type="predicted"/>
<dbReference type="Pfam" id="PF00512">
    <property type="entry name" value="HisKA"/>
    <property type="match status" value="1"/>
</dbReference>
<dbReference type="Gene3D" id="1.10.287.130">
    <property type="match status" value="1"/>
</dbReference>
<protein>
    <recommendedName>
        <fullName evidence="3">histidine kinase</fullName>
        <ecNumber evidence="3">2.7.13.3</ecNumber>
    </recommendedName>
</protein>
<dbReference type="Pfam" id="PF13581">
    <property type="entry name" value="HATPase_c_2"/>
    <property type="match status" value="1"/>
</dbReference>
<accession>A0A0N9I7B0</accession>
<dbReference type="InterPro" id="IPR003018">
    <property type="entry name" value="GAF"/>
</dbReference>
<dbReference type="Gene3D" id="3.30.565.10">
    <property type="entry name" value="Histidine kinase-like ATPase, C-terminal domain"/>
    <property type="match status" value="2"/>
</dbReference>
<dbReference type="Pfam" id="PF00072">
    <property type="entry name" value="Response_reg"/>
    <property type="match status" value="1"/>
</dbReference>
<name>A0A0N9I7B0_9PSEU</name>
<dbReference type="FunFam" id="3.30.565.10:FF:000006">
    <property type="entry name" value="Sensor histidine kinase WalK"/>
    <property type="match status" value="1"/>
</dbReference>
<dbReference type="InterPro" id="IPR036890">
    <property type="entry name" value="HATPase_C_sf"/>
</dbReference>
<comment type="subcellular location">
    <subcellularLocation>
        <location evidence="2">Cell membrane</location>
    </subcellularLocation>
</comment>
<dbReference type="SMART" id="SM00448">
    <property type="entry name" value="REC"/>
    <property type="match status" value="1"/>
</dbReference>
<evidence type="ECO:0000256" key="4">
    <source>
        <dbReference type="ARBA" id="ARBA00022553"/>
    </source>
</evidence>
<dbReference type="SMART" id="SM00387">
    <property type="entry name" value="HATPase_c"/>
    <property type="match status" value="2"/>
</dbReference>
<keyword evidence="4 8" id="KW-0597">Phosphoprotein</keyword>
<dbReference type="GO" id="GO:0005886">
    <property type="term" value="C:plasma membrane"/>
    <property type="evidence" value="ECO:0007669"/>
    <property type="project" value="UniProtKB-SubCell"/>
</dbReference>
<dbReference type="PANTHER" id="PTHR43547">
    <property type="entry name" value="TWO-COMPONENT HISTIDINE KINASE"/>
    <property type="match status" value="1"/>
</dbReference>
<dbReference type="InterPro" id="IPR004358">
    <property type="entry name" value="Sig_transdc_His_kin-like_C"/>
</dbReference>
<dbReference type="InterPro" id="IPR029016">
    <property type="entry name" value="GAF-like_dom_sf"/>
</dbReference>
<keyword evidence="7" id="KW-0902">Two-component regulatory system</keyword>
<feature type="modified residue" description="4-aspartylphosphate" evidence="8">
    <location>
        <position position="668"/>
    </location>
</feature>
<comment type="catalytic activity">
    <reaction evidence="1">
        <text>ATP + protein L-histidine = ADP + protein N-phospho-L-histidine.</text>
        <dbReference type="EC" id="2.7.13.3"/>
    </reaction>
</comment>
<dbReference type="Pfam" id="PF13185">
    <property type="entry name" value="GAF_2"/>
    <property type="match status" value="1"/>
</dbReference>
<reference evidence="12 13" key="1">
    <citation type="submission" date="2015-07" db="EMBL/GenBank/DDBJ databases">
        <title>Genome sequencing of Kibdelosporangium phytohabitans.</title>
        <authorList>
            <person name="Qin S."/>
            <person name="Xing K."/>
        </authorList>
    </citation>
    <scope>NUCLEOTIDE SEQUENCE [LARGE SCALE GENOMIC DNA]</scope>
    <source>
        <strain evidence="12 13">KLBMP1111</strain>
    </source>
</reference>
<dbReference type="CDD" id="cd17574">
    <property type="entry name" value="REC_OmpR"/>
    <property type="match status" value="1"/>
</dbReference>
<dbReference type="InterPro" id="IPR005467">
    <property type="entry name" value="His_kinase_dom"/>
</dbReference>
<dbReference type="EC" id="2.7.13.3" evidence="3"/>
<dbReference type="InterPro" id="IPR001789">
    <property type="entry name" value="Sig_transdc_resp-reg_receiver"/>
</dbReference>
<dbReference type="CDD" id="cd00082">
    <property type="entry name" value="HisKA"/>
    <property type="match status" value="1"/>
</dbReference>
<feature type="domain" description="Histidine kinase" evidence="10">
    <location>
        <begin position="358"/>
        <end position="573"/>
    </location>
</feature>
<dbReference type="SUPFAM" id="SSF47384">
    <property type="entry name" value="Homodimeric domain of signal transducing histidine kinase"/>
    <property type="match status" value="1"/>
</dbReference>
<dbReference type="Pfam" id="PF07228">
    <property type="entry name" value="SpoIIE"/>
    <property type="match status" value="1"/>
</dbReference>
<evidence type="ECO:0000256" key="5">
    <source>
        <dbReference type="ARBA" id="ARBA00022679"/>
    </source>
</evidence>
<dbReference type="SMART" id="SM00065">
    <property type="entry name" value="GAF"/>
    <property type="match status" value="1"/>
</dbReference>
<dbReference type="InterPro" id="IPR003594">
    <property type="entry name" value="HATPase_dom"/>
</dbReference>
<keyword evidence="6 12" id="KW-0418">Kinase</keyword>
<dbReference type="STRING" id="860235.AOZ06_30410"/>
<dbReference type="InterPro" id="IPR001932">
    <property type="entry name" value="PPM-type_phosphatase-like_dom"/>
</dbReference>
<dbReference type="SMART" id="SM00388">
    <property type="entry name" value="HisKA"/>
    <property type="match status" value="1"/>
</dbReference>